<evidence type="ECO:0000256" key="6">
    <source>
        <dbReference type="ARBA" id="ARBA00022989"/>
    </source>
</evidence>
<keyword evidence="2" id="KW-0813">Transport</keyword>
<feature type="transmembrane region" description="Helical" evidence="8">
    <location>
        <begin position="130"/>
        <end position="148"/>
    </location>
</feature>
<feature type="transmembrane region" description="Helical" evidence="8">
    <location>
        <begin position="245"/>
        <end position="267"/>
    </location>
</feature>
<feature type="transmembrane region" description="Helical" evidence="8">
    <location>
        <begin position="287"/>
        <end position="309"/>
    </location>
</feature>
<dbReference type="InterPro" id="IPR004841">
    <property type="entry name" value="AA-permease/SLC12A_dom"/>
</dbReference>
<dbReference type="PROSITE" id="PS00218">
    <property type="entry name" value="AMINO_ACID_PERMEASE_1"/>
    <property type="match status" value="1"/>
</dbReference>
<dbReference type="EMBL" id="CP012034">
    <property type="protein sequence ID" value="AKP68313.1"/>
    <property type="molecule type" value="Genomic_DNA"/>
</dbReference>
<feature type="transmembrane region" description="Helical" evidence="8">
    <location>
        <begin position="203"/>
        <end position="224"/>
    </location>
</feature>
<evidence type="ECO:0000256" key="7">
    <source>
        <dbReference type="ARBA" id="ARBA00023136"/>
    </source>
</evidence>
<dbReference type="RefSeq" id="WP_048706250.1">
    <property type="nucleotide sequence ID" value="NZ_CP012034.1"/>
</dbReference>
<keyword evidence="5" id="KW-0029">Amino-acid transport</keyword>
<sequence length="458" mass="50055">MKMEHIEEPAPELQRSLKGRQVEMIAIGGAIGTGLFLGAGKSINFAGPAILLAYLLTGIICYWIMRALGELLLSNLNYHSFVEAIYDYSGKRSAFVIGWAYWASWITIAMAELTAIGVYIKLWIPALPQWVPGLITLVILLCVNLITVKAFGEVEFWFALVKVVAIIALIVVGIVLMVIQYKTDAGVASPVNLVSHGGFFAKGWKGFLLSLPMVVFAFAGIEMIGMTAAETENPEKVLPRAINSLPIRIIIFYIGSLAVIMSIFPWNQLDPNASPFVMVFKGMGIKGAANIINFVVITAAASSCNSALFTTGRMLSELTSQYDKPLVHQISKLSSHHVPSLAILLSAALIALSAVINAVMPGNVFTLISGVATTSFLFIWGAIIRAHLKFKKSNPKNDKFKMPLSPISDYLVLIFFAIVAIMMLFQVSTLISLIFDLIWFAILVFLSKRHSPDENLPI</sequence>
<keyword evidence="3" id="KW-1003">Cell membrane</keyword>
<dbReference type="KEGG" id="lgn:ABM34_12700"/>
<evidence type="ECO:0000313" key="11">
    <source>
        <dbReference type="Proteomes" id="UP000036106"/>
    </source>
</evidence>
<protein>
    <submittedName>
        <fullName evidence="10">D-alanine/D-serine/glycine permease</fullName>
    </submittedName>
</protein>
<feature type="transmembrane region" description="Helical" evidence="8">
    <location>
        <begin position="45"/>
        <end position="65"/>
    </location>
</feature>
<gene>
    <name evidence="10" type="ORF">ABM34_12700</name>
</gene>
<dbReference type="Proteomes" id="UP000036106">
    <property type="component" value="Chromosome"/>
</dbReference>
<dbReference type="PATRIC" id="fig|1007676.4.peg.2571"/>
<dbReference type="STRING" id="1007676.ABM34_12700"/>
<feature type="transmembrane region" description="Helical" evidence="8">
    <location>
        <begin position="99"/>
        <end position="124"/>
    </location>
</feature>
<dbReference type="GO" id="GO:0006865">
    <property type="term" value="P:amino acid transport"/>
    <property type="evidence" value="ECO:0007669"/>
    <property type="project" value="UniProtKB-KW"/>
</dbReference>
<keyword evidence="7 8" id="KW-0472">Membrane</keyword>
<feature type="transmembrane region" description="Helical" evidence="8">
    <location>
        <begin position="365"/>
        <end position="386"/>
    </location>
</feature>
<organism evidence="10 11">
    <name type="scientific">Companilactobacillus ginsenosidimutans</name>
    <dbReference type="NCBI Taxonomy" id="1007676"/>
    <lineage>
        <taxon>Bacteria</taxon>
        <taxon>Bacillati</taxon>
        <taxon>Bacillota</taxon>
        <taxon>Bacilli</taxon>
        <taxon>Lactobacillales</taxon>
        <taxon>Lactobacillaceae</taxon>
        <taxon>Companilactobacillus</taxon>
    </lineage>
</organism>
<dbReference type="PIRSF" id="PIRSF006060">
    <property type="entry name" value="AA_transporter"/>
    <property type="match status" value="1"/>
</dbReference>
<dbReference type="GO" id="GO:0005886">
    <property type="term" value="C:plasma membrane"/>
    <property type="evidence" value="ECO:0007669"/>
    <property type="project" value="UniProtKB-SubCell"/>
</dbReference>
<evidence type="ECO:0000256" key="3">
    <source>
        <dbReference type="ARBA" id="ARBA00022475"/>
    </source>
</evidence>
<comment type="subcellular location">
    <subcellularLocation>
        <location evidence="1">Cell membrane</location>
        <topology evidence="1">Multi-pass membrane protein</topology>
    </subcellularLocation>
</comment>
<dbReference type="PANTHER" id="PTHR43495:SF2">
    <property type="entry name" value="D-SERINE_D-ALANINE_GLYCINE TRANSPORTER"/>
    <property type="match status" value="1"/>
</dbReference>
<name>A0A0H4QNH2_9LACO</name>
<reference evidence="11" key="1">
    <citation type="submission" date="2015-07" db="EMBL/GenBank/DDBJ databases">
        <title>Lactobacillus ginsenosidimutans/EMML 3141/ whole genome sequencing.</title>
        <authorList>
            <person name="Kim M.K."/>
            <person name="Im W.-T."/>
            <person name="Srinivasan S."/>
            <person name="Lee J.-J."/>
        </authorList>
    </citation>
    <scope>NUCLEOTIDE SEQUENCE [LARGE SCALE GENOMIC DNA]</scope>
    <source>
        <strain evidence="11">EMML 3041</strain>
    </source>
</reference>
<dbReference type="Gene3D" id="1.20.1740.10">
    <property type="entry name" value="Amino acid/polyamine transporter I"/>
    <property type="match status" value="1"/>
</dbReference>
<evidence type="ECO:0000256" key="8">
    <source>
        <dbReference type="SAM" id="Phobius"/>
    </source>
</evidence>
<evidence type="ECO:0000256" key="2">
    <source>
        <dbReference type="ARBA" id="ARBA00022448"/>
    </source>
</evidence>
<dbReference type="GO" id="GO:0055085">
    <property type="term" value="P:transmembrane transport"/>
    <property type="evidence" value="ECO:0007669"/>
    <property type="project" value="InterPro"/>
</dbReference>
<feature type="transmembrane region" description="Helical" evidence="8">
    <location>
        <begin position="341"/>
        <end position="359"/>
    </location>
</feature>
<evidence type="ECO:0000256" key="4">
    <source>
        <dbReference type="ARBA" id="ARBA00022692"/>
    </source>
</evidence>
<dbReference type="AlphaFoldDB" id="A0A0H4QNH2"/>
<keyword evidence="11" id="KW-1185">Reference proteome</keyword>
<feature type="domain" description="Amino acid permease/ SLC12A" evidence="9">
    <location>
        <begin position="22"/>
        <end position="430"/>
    </location>
</feature>
<feature type="transmembrane region" description="Helical" evidence="8">
    <location>
        <begin position="407"/>
        <end position="424"/>
    </location>
</feature>
<proteinExistence type="predicted"/>
<feature type="transmembrane region" description="Helical" evidence="8">
    <location>
        <begin position="430"/>
        <end position="446"/>
    </location>
</feature>
<evidence type="ECO:0000259" key="9">
    <source>
        <dbReference type="Pfam" id="PF00324"/>
    </source>
</evidence>
<dbReference type="PANTHER" id="PTHR43495">
    <property type="entry name" value="GABA PERMEASE"/>
    <property type="match status" value="1"/>
</dbReference>
<dbReference type="Pfam" id="PF00324">
    <property type="entry name" value="AA_permease"/>
    <property type="match status" value="1"/>
</dbReference>
<accession>A0A0H4QNH2</accession>
<feature type="transmembrane region" description="Helical" evidence="8">
    <location>
        <begin position="160"/>
        <end position="183"/>
    </location>
</feature>
<evidence type="ECO:0000256" key="1">
    <source>
        <dbReference type="ARBA" id="ARBA00004651"/>
    </source>
</evidence>
<dbReference type="InterPro" id="IPR004840">
    <property type="entry name" value="Amino_acid_permease_CS"/>
</dbReference>
<evidence type="ECO:0000313" key="10">
    <source>
        <dbReference type="EMBL" id="AKP68313.1"/>
    </source>
</evidence>
<keyword evidence="6 8" id="KW-1133">Transmembrane helix</keyword>
<dbReference type="FunFam" id="1.20.1740.10:FF:000001">
    <property type="entry name" value="Amino acid permease"/>
    <property type="match status" value="1"/>
</dbReference>
<keyword evidence="4 8" id="KW-0812">Transmembrane</keyword>
<feature type="transmembrane region" description="Helical" evidence="8">
    <location>
        <begin position="21"/>
        <end position="39"/>
    </location>
</feature>
<evidence type="ECO:0000256" key="5">
    <source>
        <dbReference type="ARBA" id="ARBA00022970"/>
    </source>
</evidence>